<dbReference type="EMBL" id="LT558124">
    <property type="protein sequence ID" value="SAM82684.1"/>
    <property type="molecule type" value="Genomic_DNA"/>
</dbReference>
<proteinExistence type="inferred from homology"/>
<evidence type="ECO:0000256" key="1">
    <source>
        <dbReference type="ARBA" id="ARBA00001946"/>
    </source>
</evidence>
<keyword evidence="3" id="KW-0479">Metal-binding</keyword>
<evidence type="ECO:0000256" key="4">
    <source>
        <dbReference type="ARBA" id="ARBA00022801"/>
    </source>
</evidence>
<gene>
    <name evidence="7" type="ORF">UBRO_05066</name>
</gene>
<name>A0A1K0G5E8_9BASI</name>
<dbReference type="CDD" id="cd03427">
    <property type="entry name" value="NUDIX_MTH1_Nudt1"/>
    <property type="match status" value="1"/>
</dbReference>
<sequence length="241" mass="27694">MNSNTNGRVIQLDSYTGIFLPPHDWYSDPVNRYSLLVPSSSSNPQTEEDVRYTHSLIFLTHPITSSLLLGLKKRGFGKGTYNGIGGKLNPSETARESIIRETAEEINVNLLSKQVSLVGRVKIDVEQGEKVSMAVFVARLTEEQKGQVKESEEIEPHWFGLDEGGETEGLPWELLRPEHHIYLSLLLYGIQRGYQKREEGWKSRFDLEVKFHPEPKKEDERPENQRTVKEWRLYVYDSGFS</sequence>
<keyword evidence="5" id="KW-0460">Magnesium</keyword>
<evidence type="ECO:0000256" key="2">
    <source>
        <dbReference type="ARBA" id="ARBA00005582"/>
    </source>
</evidence>
<dbReference type="OrthoDB" id="447842at2759"/>
<evidence type="ECO:0000256" key="5">
    <source>
        <dbReference type="ARBA" id="ARBA00022842"/>
    </source>
</evidence>
<evidence type="ECO:0000256" key="3">
    <source>
        <dbReference type="ARBA" id="ARBA00022723"/>
    </source>
</evidence>
<dbReference type="PROSITE" id="PS51462">
    <property type="entry name" value="NUDIX"/>
    <property type="match status" value="1"/>
</dbReference>
<protein>
    <recommendedName>
        <fullName evidence="6">Nudix hydrolase domain-containing protein</fullName>
    </recommendedName>
</protein>
<dbReference type="InterPro" id="IPR015797">
    <property type="entry name" value="NUDIX_hydrolase-like_dom_sf"/>
</dbReference>
<evidence type="ECO:0000313" key="7">
    <source>
        <dbReference type="EMBL" id="SAM82684.1"/>
    </source>
</evidence>
<evidence type="ECO:0000313" key="8">
    <source>
        <dbReference type="Proteomes" id="UP000179920"/>
    </source>
</evidence>
<dbReference type="AlphaFoldDB" id="A0A1K0G5E8"/>
<dbReference type="Gene3D" id="3.90.79.10">
    <property type="entry name" value="Nucleoside Triphosphate Pyrophosphohydrolase"/>
    <property type="match status" value="1"/>
</dbReference>
<dbReference type="Proteomes" id="UP000179920">
    <property type="component" value="Chromosome VIII"/>
</dbReference>
<comment type="cofactor">
    <cofactor evidence="1">
        <name>Mg(2+)</name>
        <dbReference type="ChEBI" id="CHEBI:18420"/>
    </cofactor>
</comment>
<dbReference type="InterPro" id="IPR000086">
    <property type="entry name" value="NUDIX_hydrolase_dom"/>
</dbReference>
<dbReference type="PANTHER" id="PTHR43758:SF2">
    <property type="entry name" value="OXIDIZED PURINE NUCLEOSIDE TRIPHOSPHATE HYDROLASE"/>
    <property type="match status" value="1"/>
</dbReference>
<accession>A0A1K0G5E8</accession>
<dbReference type="PANTHER" id="PTHR43758">
    <property type="entry name" value="7,8-DIHYDRO-8-OXOGUANINE TRIPHOSPHATASE"/>
    <property type="match status" value="1"/>
</dbReference>
<dbReference type="GO" id="GO:0005737">
    <property type="term" value="C:cytoplasm"/>
    <property type="evidence" value="ECO:0007669"/>
    <property type="project" value="TreeGrafter"/>
</dbReference>
<organism evidence="7 8">
    <name type="scientific">Ustilago bromivora</name>
    <dbReference type="NCBI Taxonomy" id="307758"/>
    <lineage>
        <taxon>Eukaryota</taxon>
        <taxon>Fungi</taxon>
        <taxon>Dikarya</taxon>
        <taxon>Basidiomycota</taxon>
        <taxon>Ustilaginomycotina</taxon>
        <taxon>Ustilaginomycetes</taxon>
        <taxon>Ustilaginales</taxon>
        <taxon>Ustilaginaceae</taxon>
        <taxon>Ustilago</taxon>
    </lineage>
</organism>
<feature type="domain" description="Nudix hydrolase" evidence="6">
    <location>
        <begin position="50"/>
        <end position="187"/>
    </location>
</feature>
<evidence type="ECO:0000259" key="6">
    <source>
        <dbReference type="PROSITE" id="PS51462"/>
    </source>
</evidence>
<dbReference type="SUPFAM" id="SSF55811">
    <property type="entry name" value="Nudix"/>
    <property type="match status" value="1"/>
</dbReference>
<dbReference type="GO" id="GO:0046872">
    <property type="term" value="F:metal ion binding"/>
    <property type="evidence" value="ECO:0007669"/>
    <property type="project" value="UniProtKB-KW"/>
</dbReference>
<dbReference type="Pfam" id="PF00293">
    <property type="entry name" value="NUDIX"/>
    <property type="match status" value="1"/>
</dbReference>
<comment type="similarity">
    <text evidence="2">Belongs to the Nudix hydrolase family.</text>
</comment>
<keyword evidence="4" id="KW-0378">Hydrolase</keyword>
<reference evidence="8" key="1">
    <citation type="submission" date="2016-04" db="EMBL/GenBank/DDBJ databases">
        <authorList>
            <person name="Guldener U."/>
            <person name="Guldener U."/>
        </authorList>
    </citation>
    <scope>NUCLEOTIDE SEQUENCE [LARGE SCALE GENOMIC DNA]</scope>
    <source>
        <strain evidence="8">UB2112</strain>
    </source>
</reference>
<dbReference type="GO" id="GO:0008413">
    <property type="term" value="F:8-oxo-7,8-dihydroguanosine triphosphate pyrophosphatase activity"/>
    <property type="evidence" value="ECO:0007669"/>
    <property type="project" value="TreeGrafter"/>
</dbReference>
<dbReference type="GO" id="GO:0042262">
    <property type="term" value="P:DNA protection"/>
    <property type="evidence" value="ECO:0007669"/>
    <property type="project" value="TreeGrafter"/>
</dbReference>